<accession>A0A5N7MIH4</accession>
<evidence type="ECO:0000259" key="2">
    <source>
        <dbReference type="Pfam" id="PF14358"/>
    </source>
</evidence>
<dbReference type="PROSITE" id="PS51257">
    <property type="entry name" value="PROKAR_LIPOPROTEIN"/>
    <property type="match status" value="1"/>
</dbReference>
<dbReference type="Pfam" id="PF14358">
    <property type="entry name" value="DUF4405"/>
    <property type="match status" value="1"/>
</dbReference>
<name>A0A5N7MIH4_9HYPH</name>
<dbReference type="InterPro" id="IPR025517">
    <property type="entry name" value="DUF4405"/>
</dbReference>
<sequence>MRPLFLFRLFLDSLAVGLLLAALACDWLGNAAHEIIGMVLFLLLIVHGIFNRRWYGTIAKGWREPRRAVAKTITLFLLMTMLTLVVTSVIISQAVFSFLPLTSTPTSRQIHALAAYLVLLAVGAHLGLHGPMIIGLVRRWAGVTGNSKLRTFVLRAAAAVIAAYGIHSLNVLNVGSKLFMRMTFEFWDFETSTLAFFLHHVAIVGLCALLSYCLVKLISKA</sequence>
<organism evidence="3 4">
    <name type="scientific">Microvirga tunisiensis</name>
    <dbReference type="NCBI Taxonomy" id="2108360"/>
    <lineage>
        <taxon>Bacteria</taxon>
        <taxon>Pseudomonadati</taxon>
        <taxon>Pseudomonadota</taxon>
        <taxon>Alphaproteobacteria</taxon>
        <taxon>Hyphomicrobiales</taxon>
        <taxon>Methylobacteriaceae</taxon>
        <taxon>Microvirga</taxon>
    </lineage>
</organism>
<keyword evidence="4" id="KW-1185">Reference proteome</keyword>
<evidence type="ECO:0000313" key="3">
    <source>
        <dbReference type="EMBL" id="MPR26835.1"/>
    </source>
</evidence>
<feature type="transmembrane region" description="Helical" evidence="1">
    <location>
        <begin position="152"/>
        <end position="174"/>
    </location>
</feature>
<protein>
    <submittedName>
        <fullName evidence="3">DUF4405 domain-containing protein</fullName>
    </submittedName>
</protein>
<dbReference type="Proteomes" id="UP000403266">
    <property type="component" value="Unassembled WGS sequence"/>
</dbReference>
<keyword evidence="1" id="KW-1133">Transmembrane helix</keyword>
<keyword evidence="1" id="KW-0472">Membrane</keyword>
<feature type="transmembrane region" description="Helical" evidence="1">
    <location>
        <begin position="31"/>
        <end position="51"/>
    </location>
</feature>
<comment type="caution">
    <text evidence="3">The sequence shown here is derived from an EMBL/GenBank/DDBJ whole genome shotgun (WGS) entry which is preliminary data.</text>
</comment>
<dbReference type="AlphaFoldDB" id="A0A5N7MIH4"/>
<proteinExistence type="predicted"/>
<keyword evidence="1" id="KW-0812">Transmembrane</keyword>
<feature type="domain" description="Flavinylation-associated cytochrome" evidence="2">
    <location>
        <begin position="73"/>
        <end position="129"/>
    </location>
</feature>
<gene>
    <name evidence="3" type="ORF">FS320_16815</name>
</gene>
<reference evidence="3 4" key="1">
    <citation type="journal article" date="2019" name="Syst. Appl. Microbiol.">
        <title>Microvirga tunisiensis sp. nov., a root nodule symbiotic bacterium isolated from Lupinus micranthus and L. luteus grown in Northern Tunisia.</title>
        <authorList>
            <person name="Msaddak A."/>
            <person name="Rejili M."/>
            <person name="Duran D."/>
            <person name="Mars M."/>
            <person name="Palacios J.M."/>
            <person name="Ruiz-Argueso T."/>
            <person name="Rey L."/>
            <person name="Imperial J."/>
        </authorList>
    </citation>
    <scope>NUCLEOTIDE SEQUENCE [LARGE SCALE GENOMIC DNA]</scope>
    <source>
        <strain evidence="3 4">Lmie10</strain>
    </source>
</reference>
<dbReference type="RefSeq" id="WP_162003033.1">
    <property type="nucleotide sequence ID" value="NZ_VOSJ01000060.1"/>
</dbReference>
<dbReference type="EMBL" id="VOSK01000062">
    <property type="protein sequence ID" value="MPR26835.1"/>
    <property type="molecule type" value="Genomic_DNA"/>
</dbReference>
<feature type="transmembrane region" description="Helical" evidence="1">
    <location>
        <begin position="116"/>
        <end position="140"/>
    </location>
</feature>
<feature type="transmembrane region" description="Helical" evidence="1">
    <location>
        <begin position="194"/>
        <end position="215"/>
    </location>
</feature>
<feature type="transmembrane region" description="Helical" evidence="1">
    <location>
        <begin position="72"/>
        <end position="96"/>
    </location>
</feature>
<evidence type="ECO:0000256" key="1">
    <source>
        <dbReference type="SAM" id="Phobius"/>
    </source>
</evidence>
<evidence type="ECO:0000313" key="4">
    <source>
        <dbReference type="Proteomes" id="UP000403266"/>
    </source>
</evidence>